<accession>A0A7S7NVW2</accession>
<dbReference type="SUPFAM" id="SSF46785">
    <property type="entry name" value="Winged helix' DNA-binding domain"/>
    <property type="match status" value="1"/>
</dbReference>
<dbReference type="Proteomes" id="UP000593892">
    <property type="component" value="Chromosome"/>
</dbReference>
<reference evidence="2 3" key="1">
    <citation type="submission" date="2020-10" db="EMBL/GenBank/DDBJ databases">
        <title>Complete genome sequence of Paludibaculum fermentans P105T, a facultatively anaerobic acidobacterium capable of dissimilatory Fe(III) reduction.</title>
        <authorList>
            <person name="Dedysh S.N."/>
            <person name="Beletsky A.V."/>
            <person name="Kulichevskaya I.S."/>
            <person name="Mardanov A.V."/>
            <person name="Ravin N.V."/>
        </authorList>
    </citation>
    <scope>NUCLEOTIDE SEQUENCE [LARGE SCALE GENOMIC DNA]</scope>
    <source>
        <strain evidence="2 3">P105</strain>
    </source>
</reference>
<dbReference type="PANTHER" id="PTHR33169:SF14">
    <property type="entry name" value="TRANSCRIPTIONAL REGULATOR RV3488"/>
    <property type="match status" value="1"/>
</dbReference>
<dbReference type="NCBIfam" id="TIGR03433">
    <property type="entry name" value="padR_acidobact"/>
    <property type="match status" value="1"/>
</dbReference>
<proteinExistence type="predicted"/>
<protein>
    <submittedName>
        <fullName evidence="2">PadR family transcriptional regulator</fullName>
    </submittedName>
</protein>
<evidence type="ECO:0000313" key="2">
    <source>
        <dbReference type="EMBL" id="QOY90768.1"/>
    </source>
</evidence>
<dbReference type="AlphaFoldDB" id="A0A7S7NVW2"/>
<dbReference type="InterPro" id="IPR017799">
    <property type="entry name" value="Tscrpt_reg_PadR_acidobac-type"/>
</dbReference>
<feature type="domain" description="Transcription regulator PadR N-terminal" evidence="1">
    <location>
        <begin position="15"/>
        <end position="88"/>
    </location>
</feature>
<sequence>MAKATFPQGSLPLLVLKILAQTGPQHGYAITLKIEHLSDEALSVEEGSLYPALHRLEEAGWIQAEWTVTGNKRRARIYEITEAGRRQLLEEEQRWRTSTAAVDRILRHA</sequence>
<dbReference type="KEGG" id="pfer:IRI77_12720"/>
<dbReference type="EMBL" id="CP063849">
    <property type="protein sequence ID" value="QOY90768.1"/>
    <property type="molecule type" value="Genomic_DNA"/>
</dbReference>
<dbReference type="InterPro" id="IPR005149">
    <property type="entry name" value="Tscrpt_reg_PadR_N"/>
</dbReference>
<dbReference type="InterPro" id="IPR036390">
    <property type="entry name" value="WH_DNA-bd_sf"/>
</dbReference>
<dbReference type="PANTHER" id="PTHR33169">
    <property type="entry name" value="PADR-FAMILY TRANSCRIPTIONAL REGULATOR"/>
    <property type="match status" value="1"/>
</dbReference>
<dbReference type="Gene3D" id="1.10.10.10">
    <property type="entry name" value="Winged helix-like DNA-binding domain superfamily/Winged helix DNA-binding domain"/>
    <property type="match status" value="1"/>
</dbReference>
<evidence type="ECO:0000259" key="1">
    <source>
        <dbReference type="Pfam" id="PF03551"/>
    </source>
</evidence>
<organism evidence="2 3">
    <name type="scientific">Paludibaculum fermentans</name>
    <dbReference type="NCBI Taxonomy" id="1473598"/>
    <lineage>
        <taxon>Bacteria</taxon>
        <taxon>Pseudomonadati</taxon>
        <taxon>Acidobacteriota</taxon>
        <taxon>Terriglobia</taxon>
        <taxon>Bryobacterales</taxon>
        <taxon>Bryobacteraceae</taxon>
        <taxon>Paludibaculum</taxon>
    </lineage>
</organism>
<keyword evidence="3" id="KW-1185">Reference proteome</keyword>
<dbReference type="RefSeq" id="WP_194452425.1">
    <property type="nucleotide sequence ID" value="NZ_CP063849.1"/>
</dbReference>
<dbReference type="Pfam" id="PF03551">
    <property type="entry name" value="PadR"/>
    <property type="match status" value="1"/>
</dbReference>
<dbReference type="InterPro" id="IPR036388">
    <property type="entry name" value="WH-like_DNA-bd_sf"/>
</dbReference>
<gene>
    <name evidence="2" type="ORF">IRI77_12720</name>
</gene>
<dbReference type="InterPro" id="IPR052509">
    <property type="entry name" value="Metal_resp_DNA-bind_regulator"/>
</dbReference>
<name>A0A7S7NVW2_PALFE</name>
<evidence type="ECO:0000313" key="3">
    <source>
        <dbReference type="Proteomes" id="UP000593892"/>
    </source>
</evidence>